<dbReference type="PRINTS" id="PR00413">
    <property type="entry name" value="HADHALOGNASE"/>
</dbReference>
<dbReference type="Pfam" id="PF00702">
    <property type="entry name" value="Hydrolase"/>
    <property type="match status" value="1"/>
</dbReference>
<reference evidence="2" key="3">
    <citation type="submission" date="2022-06" db="UniProtKB">
        <authorList>
            <consortium name="EnsemblMetazoa"/>
        </authorList>
    </citation>
    <scope>IDENTIFICATION</scope>
    <source>
        <strain evidence="2">p50T (Dazao)</strain>
    </source>
</reference>
<dbReference type="Gene3D" id="3.40.50.1000">
    <property type="entry name" value="HAD superfamily/HAD-like"/>
    <property type="match status" value="1"/>
</dbReference>
<dbReference type="SUPFAM" id="SSF56784">
    <property type="entry name" value="HAD-like"/>
    <property type="match status" value="1"/>
</dbReference>
<dbReference type="EnsemblMetazoa" id="NM_001046935.1">
    <property type="protein sequence ID" value="NP_001040400.1"/>
    <property type="gene ID" value="LOC732936"/>
</dbReference>
<dbReference type="InterPro" id="IPR006439">
    <property type="entry name" value="HAD-SF_hydro_IA"/>
</dbReference>
<keyword evidence="3" id="KW-1185">Reference proteome</keyword>
<dbReference type="EMBL" id="DQ443229">
    <property type="protein sequence ID" value="ABF51318.1"/>
    <property type="molecule type" value="mRNA"/>
</dbReference>
<dbReference type="InterPro" id="IPR036412">
    <property type="entry name" value="HAD-like_sf"/>
</dbReference>
<dbReference type="HOGENOM" id="CLU_045011_8_0_1"/>
<dbReference type="Gene3D" id="1.10.150.720">
    <property type="entry name" value="Haloacid dehalogenase-like hydrolase"/>
    <property type="match status" value="1"/>
</dbReference>
<dbReference type="InterPro" id="IPR023214">
    <property type="entry name" value="HAD_sf"/>
</dbReference>
<dbReference type="KEGG" id="bmor:732936"/>
<evidence type="ECO:0000313" key="1">
    <source>
        <dbReference type="EMBL" id="ABF51318.1"/>
    </source>
</evidence>
<gene>
    <name evidence="2" type="primary">732936</name>
</gene>
<reference evidence="3" key="2">
    <citation type="journal article" date="2008" name="Insect Biochem. Mol. Biol.">
        <title>The genome of a lepidopteran model insect, the silkworm Bombyx mori.</title>
        <authorList>
            <consortium name="International Silkworm Genome Consortium"/>
        </authorList>
    </citation>
    <scope>NUCLEOTIDE SEQUENCE [LARGE SCALE GENOMIC DNA]</scope>
    <source>
        <strain evidence="3">p50T</strain>
    </source>
</reference>
<reference evidence="1" key="1">
    <citation type="submission" date="2006-03" db="EMBL/GenBank/DDBJ databases">
        <title>Blast silkworm EST database for functional genes.</title>
        <authorList>
            <person name="Niu B.L."/>
            <person name="Meng Z.Q."/>
            <person name="Weng H.B."/>
            <person name="Shen W.F."/>
            <person name="He L.H."/>
            <person name="Zheng K.F."/>
            <person name="Ye S.T."/>
            <person name="Lin T.B."/>
            <person name="Chen J.E."/>
        </authorList>
    </citation>
    <scope>NUCLEOTIDE SEQUENCE</scope>
</reference>
<dbReference type="AlphaFoldDB" id="Q1HQ23"/>
<dbReference type="InterPro" id="IPR051828">
    <property type="entry name" value="HAD-like_hydrolase_domain"/>
</dbReference>
<dbReference type="CDD" id="cd16415">
    <property type="entry name" value="HAD_dREG-2_like"/>
    <property type="match status" value="1"/>
</dbReference>
<protein>
    <submittedName>
        <fullName evidence="1">Haloacid dehalogenase</fullName>
    </submittedName>
</protein>
<dbReference type="PANTHER" id="PTHR46191:SF2">
    <property type="entry name" value="HALOACID DEHALOGENASE-LIKE HYDROLASE DOMAIN-CONTAINING PROTEIN 3"/>
    <property type="match status" value="1"/>
</dbReference>
<name>Q1HQ23_BOMMO</name>
<proteinExistence type="evidence at transcript level"/>
<dbReference type="InterPro" id="IPR011949">
    <property type="entry name" value="HAD-SF_hydro_IA_REG-2-like"/>
</dbReference>
<dbReference type="NCBIfam" id="TIGR01549">
    <property type="entry name" value="HAD-SF-IA-v1"/>
    <property type="match status" value="1"/>
</dbReference>
<organism evidence="1">
    <name type="scientific">Bombyx mori</name>
    <name type="common">Silk moth</name>
    <dbReference type="NCBI Taxonomy" id="7091"/>
    <lineage>
        <taxon>Eukaryota</taxon>
        <taxon>Metazoa</taxon>
        <taxon>Ecdysozoa</taxon>
        <taxon>Arthropoda</taxon>
        <taxon>Hexapoda</taxon>
        <taxon>Insecta</taxon>
        <taxon>Pterygota</taxon>
        <taxon>Neoptera</taxon>
        <taxon>Endopterygota</taxon>
        <taxon>Lepidoptera</taxon>
        <taxon>Glossata</taxon>
        <taxon>Ditrysia</taxon>
        <taxon>Bombycoidea</taxon>
        <taxon>Bombycidae</taxon>
        <taxon>Bombycinae</taxon>
        <taxon>Bombyx</taxon>
    </lineage>
</organism>
<dbReference type="OrthoDB" id="444127at2759"/>
<dbReference type="Proteomes" id="UP000005204">
    <property type="component" value="Unassembled WGS sequence"/>
</dbReference>
<dbReference type="InterPro" id="IPR044924">
    <property type="entry name" value="HAD-SF_hydro_IA_REG-2-like_cap"/>
</dbReference>
<dbReference type="GO" id="GO:0005634">
    <property type="term" value="C:nucleus"/>
    <property type="evidence" value="ECO:0007669"/>
    <property type="project" value="TreeGrafter"/>
</dbReference>
<dbReference type="SFLD" id="SFLDG01129">
    <property type="entry name" value="C1.5:_HAD__Beta-PGM__Phosphata"/>
    <property type="match status" value="1"/>
</dbReference>
<dbReference type="PANTHER" id="PTHR46191">
    <property type="match status" value="1"/>
</dbReference>
<evidence type="ECO:0000313" key="3">
    <source>
        <dbReference type="Proteomes" id="UP000005204"/>
    </source>
</evidence>
<dbReference type="NCBIfam" id="TIGR02252">
    <property type="entry name" value="DREG-2"/>
    <property type="match status" value="1"/>
</dbReference>
<dbReference type="SFLD" id="SFLDS00003">
    <property type="entry name" value="Haloacid_Dehalogenase"/>
    <property type="match status" value="1"/>
</dbReference>
<evidence type="ECO:0000313" key="2">
    <source>
        <dbReference type="EnsemblMetazoa" id="NP_001040400.1"/>
    </source>
</evidence>
<sequence length="243" mass="27761">MCLQGIRLVTFDATNTLLKFKMVPSQYYTKMARTYGYRGSESDAQNKMRENFKMMWEQHPNFGRNSILWEEWWRQVVKLTLQDHLPVGADTRSLGNTLINDFKTSKCWDVAAGSDTLLQIIKKKGIAIGVISNSDPRLYDILQNLGLSKYFDFILTSYDCGFSKPDSRIFQEALLRCKEITKASESLHIGDDLEKDYIGARESGWHALLISNNETKIPPAKDHVFANIDLLSIAISQNKLKLV</sequence>
<accession>Q1HQ23</accession>